<evidence type="ECO:0000313" key="1">
    <source>
        <dbReference type="EMBL" id="HGS87090.1"/>
    </source>
</evidence>
<dbReference type="Gene3D" id="3.30.420.240">
    <property type="match status" value="1"/>
</dbReference>
<dbReference type="AlphaFoldDB" id="A0A7C4Q322"/>
<dbReference type="EMBL" id="DSXR01000053">
    <property type="protein sequence ID" value="HGS87090.1"/>
    <property type="molecule type" value="Genomic_DNA"/>
</dbReference>
<protein>
    <recommendedName>
        <fullName evidence="2">Terminase large subunit gp17-like C-terminal domain-containing protein</fullName>
    </recommendedName>
</protein>
<accession>A0A7C4Q322</accession>
<organism evidence="1">
    <name type="scientific">Bellilinea caldifistulae</name>
    <dbReference type="NCBI Taxonomy" id="360411"/>
    <lineage>
        <taxon>Bacteria</taxon>
        <taxon>Bacillati</taxon>
        <taxon>Chloroflexota</taxon>
        <taxon>Anaerolineae</taxon>
        <taxon>Anaerolineales</taxon>
        <taxon>Anaerolineaceae</taxon>
        <taxon>Bellilinea</taxon>
    </lineage>
</organism>
<reference evidence="1" key="1">
    <citation type="journal article" date="2020" name="mSystems">
        <title>Genome- and Community-Level Interaction Insights into Carbon Utilization and Element Cycling Functions of Hydrothermarchaeota in Hydrothermal Sediment.</title>
        <authorList>
            <person name="Zhou Z."/>
            <person name="Liu Y."/>
            <person name="Xu W."/>
            <person name="Pan J."/>
            <person name="Luo Z.H."/>
            <person name="Li M."/>
        </authorList>
    </citation>
    <scope>NUCLEOTIDE SEQUENCE [LARGE SCALE GENOMIC DNA]</scope>
    <source>
        <strain evidence="1">SpSt-556</strain>
    </source>
</reference>
<gene>
    <name evidence="1" type="ORF">ENT17_05665</name>
</gene>
<sequence length="513" mass="56821">MNSNKNDALVITLREALQDPLLYARAFGKIRLRSYQSAVIRAIARSVLYRQGLTFVVMFPRQSGKNEVQAQLEAYLLTCLQDCEAEMVKISPTWKPQSLNAMRRLQRVLERNSLLRGRWVKENGYIYRVGKARMFFLSGEPHSNIVGATASALLEVDEAQDVEIEKYDKEIAPMAASTNATRVFWGTAWTSQTLLARELRLARLAQQQDGVQRLFIAGADQVAAEVPAYARFVAEQVARLGRQHPFVRSQYYSEEIDGQGGLFSPQRRARMAGNHPLLNQPQAGQTYAFLLDVAGMEENPASAVVMSEGLPNSSRDATALTIVAVDGSTCADPILRAPTYRCVQRRLWVGVRHSDLYAELRALAETWRPFRLVVDATGVGAGLADFLSRALPGRVMPFTFTAASKSKLGWDFLALVESGRWKEAADAADDELGRLFARQLELCQYEILPGPEKRMRWGVPDGSRDPLTGQPAHDDLLISAALCAVLDDQPLPSGGETLIVPGRDPLGDLDRGF</sequence>
<dbReference type="Gene3D" id="3.40.50.300">
    <property type="entry name" value="P-loop containing nucleotide triphosphate hydrolases"/>
    <property type="match status" value="1"/>
</dbReference>
<comment type="caution">
    <text evidence="1">The sequence shown here is derived from an EMBL/GenBank/DDBJ whole genome shotgun (WGS) entry which is preliminary data.</text>
</comment>
<dbReference type="InterPro" id="IPR027417">
    <property type="entry name" value="P-loop_NTPase"/>
</dbReference>
<proteinExistence type="predicted"/>
<name>A0A7C4Q322_9CHLR</name>
<evidence type="ECO:0008006" key="2">
    <source>
        <dbReference type="Google" id="ProtNLM"/>
    </source>
</evidence>